<evidence type="ECO:0000256" key="1">
    <source>
        <dbReference type="SAM" id="MobiDB-lite"/>
    </source>
</evidence>
<dbReference type="EMBL" id="AGWN01000002">
    <property type="protein sequence ID" value="EPD29490.1"/>
    <property type="molecule type" value="Genomic_DNA"/>
</dbReference>
<keyword evidence="2" id="KW-0812">Transmembrane</keyword>
<dbReference type="Pfam" id="PF00932">
    <property type="entry name" value="LTD"/>
    <property type="match status" value="1"/>
</dbReference>
<dbReference type="AlphaFoldDB" id="A0A9W5VVS5"/>
<keyword evidence="5" id="KW-1185">Reference proteome</keyword>
<evidence type="ECO:0000259" key="3">
    <source>
        <dbReference type="PROSITE" id="PS51841"/>
    </source>
</evidence>
<organism evidence="4 5">
    <name type="scientific">Gleimia europaea ACS-120-V-Col10b</name>
    <dbReference type="NCBI Taxonomy" id="883069"/>
    <lineage>
        <taxon>Bacteria</taxon>
        <taxon>Bacillati</taxon>
        <taxon>Actinomycetota</taxon>
        <taxon>Actinomycetes</taxon>
        <taxon>Actinomycetales</taxon>
        <taxon>Actinomycetaceae</taxon>
        <taxon>Gleimia</taxon>
    </lineage>
</organism>
<dbReference type="InterPro" id="IPR036415">
    <property type="entry name" value="Lamin_tail_dom_sf"/>
</dbReference>
<dbReference type="NCBIfam" id="TIGR01167">
    <property type="entry name" value="LPXTG_anchor"/>
    <property type="match status" value="1"/>
</dbReference>
<feature type="compositionally biased region" description="Acidic residues" evidence="1">
    <location>
        <begin position="459"/>
        <end position="472"/>
    </location>
</feature>
<dbReference type="InterPro" id="IPR001322">
    <property type="entry name" value="Lamin_tail_dom"/>
</dbReference>
<evidence type="ECO:0000256" key="2">
    <source>
        <dbReference type="SAM" id="Phobius"/>
    </source>
</evidence>
<feature type="domain" description="LTD" evidence="3">
    <location>
        <begin position="1"/>
        <end position="94"/>
    </location>
</feature>
<sequence>MVVINEIVYGDALVPGTNDSIELYNAGTETVDLTGWSLHDDKDRPGEADMSGSIAPGEFKVLVEGTDFTFGFGKGDTARLFNGEELVDSYTYEVNANENWSRCPDGTGEFVDVAITTKGQLNACGDPGFGLGGADSVRVFDGDMLVEEYSWTEHADHTYGRCPDMTGDFAQTREATPGERNACDGIPDLLQYYSTGEPPVVVDEAPTFLEDSSGLDYADGFLWAVDNGTGKFWKLVPQADGTVQFADGWEDGKRARFIKDAEGPDVVASAEWHITDLLPEVSANMGIEAIEWIPNAEAKGRLFDENTGEAYDPANYPNAVADGVFVVALEDNGHVYAFSLKEQGEVTPFVAGSNATLLTSYDSFIGGAMGLDYSRNTLRILSDDGYEGVIAEIFFDGTDSPRVVHYERPGGMPNLNNEGYAESDCIDGNRYAWFFADGFTSAALRAVPIAPESAGDCPTDPEEPGEPVDPEEPGQPGEPEVPGEPGTPFEPGEPTVPSAPGANPDVSETTAGNPGDLAKTGVETAGLVAIAGLLLAAGGVAVWSRRINS</sequence>
<dbReference type="RefSeq" id="WP_016444796.1">
    <property type="nucleotide sequence ID" value="NZ_KE150267.1"/>
</dbReference>
<gene>
    <name evidence="4" type="ORF">HMPREF9238_01470</name>
</gene>
<dbReference type="PROSITE" id="PS51841">
    <property type="entry name" value="LTD"/>
    <property type="match status" value="1"/>
</dbReference>
<evidence type="ECO:0000313" key="4">
    <source>
        <dbReference type="EMBL" id="EPD29490.1"/>
    </source>
</evidence>
<proteinExistence type="predicted"/>
<keyword evidence="2" id="KW-0472">Membrane</keyword>
<name>A0A9W5VVS5_9ACTO</name>
<dbReference type="Proteomes" id="UP000014387">
    <property type="component" value="Unassembled WGS sequence"/>
</dbReference>
<feature type="region of interest" description="Disordered" evidence="1">
    <location>
        <begin position="451"/>
        <end position="518"/>
    </location>
</feature>
<comment type="caution">
    <text evidence="4">The sequence shown here is derived from an EMBL/GenBank/DDBJ whole genome shotgun (WGS) entry which is preliminary data.</text>
</comment>
<feature type="compositionally biased region" description="Low complexity" evidence="1">
    <location>
        <begin position="474"/>
        <end position="496"/>
    </location>
</feature>
<feature type="transmembrane region" description="Helical" evidence="2">
    <location>
        <begin position="524"/>
        <end position="543"/>
    </location>
</feature>
<protein>
    <submittedName>
        <fullName evidence="4">LPXTG-domain-containing protein cell wall anchor domain</fullName>
    </submittedName>
</protein>
<keyword evidence="2" id="KW-1133">Transmembrane helix</keyword>
<dbReference type="OrthoDB" id="5380360at2"/>
<accession>A0A9W5VVS5</accession>
<evidence type="ECO:0000313" key="5">
    <source>
        <dbReference type="Proteomes" id="UP000014387"/>
    </source>
</evidence>
<dbReference type="SUPFAM" id="SSF74853">
    <property type="entry name" value="Lamin A/C globular tail domain"/>
    <property type="match status" value="1"/>
</dbReference>
<reference evidence="4 5" key="1">
    <citation type="submission" date="2013-05" db="EMBL/GenBank/DDBJ databases">
        <title>The Genome Sequence of Actinomyces europaeus ACS-120-V-COL10B.</title>
        <authorList>
            <consortium name="The Broad Institute Genomics Platform"/>
            <person name="Earl A."/>
            <person name="Ward D."/>
            <person name="Feldgarden M."/>
            <person name="Gevers D."/>
            <person name="Saerens B."/>
            <person name="Vaneechoutte M."/>
            <person name="Walker B."/>
            <person name="Young S."/>
            <person name="Zeng Q."/>
            <person name="Gargeya S."/>
            <person name="Fitzgerald M."/>
            <person name="Haas B."/>
            <person name="Abouelleil A."/>
            <person name="Allen A.W."/>
            <person name="Alvarado L."/>
            <person name="Arachchi H.M."/>
            <person name="Berlin A.M."/>
            <person name="Chapman S.B."/>
            <person name="Gainer-Dewar J."/>
            <person name="Goldberg J."/>
            <person name="Griggs A."/>
            <person name="Gujja S."/>
            <person name="Hansen M."/>
            <person name="Howarth C."/>
            <person name="Imamovic A."/>
            <person name="Ireland A."/>
            <person name="Larimer J."/>
            <person name="McCowan C."/>
            <person name="Murphy C."/>
            <person name="Pearson M."/>
            <person name="Poon T.W."/>
            <person name="Priest M."/>
            <person name="Roberts A."/>
            <person name="Saif S."/>
            <person name="Shea T."/>
            <person name="Sisk P."/>
            <person name="Sykes S."/>
            <person name="Wortman J."/>
            <person name="Nusbaum C."/>
            <person name="Birren B."/>
        </authorList>
    </citation>
    <scope>NUCLEOTIDE SEQUENCE [LARGE SCALE GENOMIC DNA]</scope>
    <source>
        <strain evidence="4 5">ACS-120-V-Col10b</strain>
    </source>
</reference>